<comment type="pathway">
    <text evidence="1">Carbohydrate metabolism; tricarboxylic acid cycle; isocitrate from oxaloacetate: step 1/2.</text>
</comment>
<dbReference type="InterPro" id="IPR002020">
    <property type="entry name" value="Citrate_synthase"/>
</dbReference>
<dbReference type="RefSeq" id="WP_377044908.1">
    <property type="nucleotide sequence ID" value="NZ_JBHLUN010000008.1"/>
</dbReference>
<organism evidence="5 6">
    <name type="scientific">Roseomonas elaeocarpi</name>
    <dbReference type="NCBI Taxonomy" id="907779"/>
    <lineage>
        <taxon>Bacteria</taxon>
        <taxon>Pseudomonadati</taxon>
        <taxon>Pseudomonadota</taxon>
        <taxon>Alphaproteobacteria</taxon>
        <taxon>Acetobacterales</taxon>
        <taxon>Roseomonadaceae</taxon>
        <taxon>Roseomonas</taxon>
    </lineage>
</organism>
<evidence type="ECO:0000313" key="6">
    <source>
        <dbReference type="Proteomes" id="UP001589865"/>
    </source>
</evidence>
<reference evidence="5 6" key="1">
    <citation type="submission" date="2024-09" db="EMBL/GenBank/DDBJ databases">
        <authorList>
            <person name="Sun Q."/>
            <person name="Mori K."/>
        </authorList>
    </citation>
    <scope>NUCLEOTIDE SEQUENCE [LARGE SCALE GENOMIC DNA]</scope>
    <source>
        <strain evidence="5 6">TBRC 5777</strain>
    </source>
</reference>
<dbReference type="Proteomes" id="UP001589865">
    <property type="component" value="Unassembled WGS sequence"/>
</dbReference>
<keyword evidence="4" id="KW-0808">Transferase</keyword>
<dbReference type="EMBL" id="JBHLUN010000008">
    <property type="protein sequence ID" value="MFC0409161.1"/>
    <property type="molecule type" value="Genomic_DNA"/>
</dbReference>
<dbReference type="PANTHER" id="PTHR11739">
    <property type="entry name" value="CITRATE SYNTHASE"/>
    <property type="match status" value="1"/>
</dbReference>
<dbReference type="PANTHER" id="PTHR11739:SF4">
    <property type="entry name" value="CITRATE SYNTHASE, PEROXISOMAL"/>
    <property type="match status" value="1"/>
</dbReference>
<evidence type="ECO:0000256" key="1">
    <source>
        <dbReference type="ARBA" id="ARBA00004751"/>
    </source>
</evidence>
<comment type="caution">
    <text evidence="5">The sequence shown here is derived from an EMBL/GenBank/DDBJ whole genome shotgun (WGS) entry which is preliminary data.</text>
</comment>
<proteinExistence type="inferred from homology"/>
<protein>
    <recommendedName>
        <fullName evidence="3">citrate synthase (unknown stereospecificity)</fullName>
        <ecNumber evidence="3">2.3.3.16</ecNumber>
    </recommendedName>
</protein>
<comment type="similarity">
    <text evidence="2">Belongs to the citrate synthase family.</text>
</comment>
<dbReference type="SUPFAM" id="SSF48256">
    <property type="entry name" value="Citrate synthase"/>
    <property type="match status" value="1"/>
</dbReference>
<dbReference type="CDD" id="cd06102">
    <property type="entry name" value="citrate_synt_like_2"/>
    <property type="match status" value="1"/>
</dbReference>
<sequence>MARWMTRPEAIEALGVRPQTLYAYVSRGRVEVREDPADPRRSLYRAQDIAALLRRRELGRARDSIASSTMSWGEPIIATEISTIVRGRLWYRGQDALVLAETATLEEAAQLLWASRGLPVFSPCAPPGHRLARAAAYSSLGIAAAEGSPAYALSPAARHEEAARLVGRLAGAFVAIAPAEGDAAQVPLHRRVARAWGCEAQAELLRRALVILADQELTTSAFAARVTASTGASLGACALAGLAALSGPLHGDATLQVQALLDEVGRSGAEPAVRRWLASGVPLPGFGHPLYPEGDPRAVALLATFEPSAGARGLMECVHRITGLAPTIDVALAALVEHLRLPEGAAFALFAIGRCVGWMAHSIEQITGGTLLRPRARYVGARIAGEADEDA</sequence>
<evidence type="ECO:0000256" key="4">
    <source>
        <dbReference type="ARBA" id="ARBA00022679"/>
    </source>
</evidence>
<name>A0ABV6JTV3_9PROT</name>
<dbReference type="Pfam" id="PF00285">
    <property type="entry name" value="Citrate_synt"/>
    <property type="match status" value="1"/>
</dbReference>
<accession>A0ABV6JTV3</accession>
<dbReference type="InterPro" id="IPR016143">
    <property type="entry name" value="Citrate_synth-like_sm_a-sub"/>
</dbReference>
<evidence type="ECO:0000313" key="5">
    <source>
        <dbReference type="EMBL" id="MFC0409161.1"/>
    </source>
</evidence>
<dbReference type="InterPro" id="IPR036969">
    <property type="entry name" value="Citrate_synthase_sf"/>
</dbReference>
<evidence type="ECO:0000256" key="2">
    <source>
        <dbReference type="ARBA" id="ARBA00010566"/>
    </source>
</evidence>
<dbReference type="InterPro" id="IPR016142">
    <property type="entry name" value="Citrate_synth-like_lrg_a-sub"/>
</dbReference>
<keyword evidence="6" id="KW-1185">Reference proteome</keyword>
<dbReference type="Gene3D" id="1.10.580.10">
    <property type="entry name" value="Citrate Synthase, domain 1"/>
    <property type="match status" value="1"/>
</dbReference>
<dbReference type="PRINTS" id="PR00143">
    <property type="entry name" value="CITRTSNTHASE"/>
</dbReference>
<gene>
    <name evidence="5" type="ORF">ACFFGY_12960</name>
</gene>
<dbReference type="Gene3D" id="1.10.230.10">
    <property type="entry name" value="Cytochrome P450-Terp, domain 2"/>
    <property type="match status" value="1"/>
</dbReference>
<dbReference type="EC" id="2.3.3.16" evidence="3"/>
<evidence type="ECO:0000256" key="3">
    <source>
        <dbReference type="ARBA" id="ARBA00012972"/>
    </source>
</evidence>